<keyword evidence="5" id="KW-0539">Nucleus</keyword>
<sequence length="399" mass="43046">MSAVLSNPQPLTRIITGGSQWLFACYGPDFVVVNLEKKEVVAATSPAQPESIGEAASSESQEGKMTQALSTLPTSARILPARPTSLIQTLQYSPARDLLVTVSEDKSLAIWDATQDWAQVFTGITAKRVNDLVFSPDGAYLYIADKFGDVYRLDTHTWSGLQDPFVGQVSMTTSLALTPSHDLVIGDRDEKIRVCSAERQGDILGFCLGHTKYVSSVHSLSHGPLNKSFLSGGGDPFLLRWASSPPYACLERIPLPKVDSEDEDEEEGGVARILSSKSGLVIVSNKNSSSLHILEIREGAGYALKETISLPTVIADISQDPVSASLLWILLGPTSDAPAGKLVSLSLTTEPLGALETSTLLDDVLYPTFVGRVEATDFHKHSSEAKDRKRLKTSKDTTE</sequence>
<dbReference type="PROSITE" id="PS50082">
    <property type="entry name" value="WD_REPEATS_2"/>
    <property type="match status" value="1"/>
</dbReference>
<dbReference type="Pfam" id="PF12894">
    <property type="entry name" value="ANAPC4_WD40"/>
    <property type="match status" value="1"/>
</dbReference>
<accession>A0A4P9Y660</accession>
<feature type="region of interest" description="Disordered" evidence="7">
    <location>
        <begin position="44"/>
        <end position="66"/>
    </location>
</feature>
<dbReference type="InterPro" id="IPR015943">
    <property type="entry name" value="WD40/YVTN_repeat-like_dom_sf"/>
</dbReference>
<dbReference type="SUPFAM" id="SSF101908">
    <property type="entry name" value="Putative isomerase YbhE"/>
    <property type="match status" value="1"/>
</dbReference>
<dbReference type="Gene3D" id="2.130.10.10">
    <property type="entry name" value="YVTN repeat-like/Quinoprotein amine dehydrogenase"/>
    <property type="match status" value="1"/>
</dbReference>
<evidence type="ECO:0000256" key="2">
    <source>
        <dbReference type="ARBA" id="ARBA00022574"/>
    </source>
</evidence>
<keyword evidence="2 6" id="KW-0853">WD repeat</keyword>
<evidence type="ECO:0000256" key="6">
    <source>
        <dbReference type="PROSITE-ProRule" id="PRU00221"/>
    </source>
</evidence>
<dbReference type="OrthoDB" id="339900at2759"/>
<dbReference type="PANTHER" id="PTHR16288:SF0">
    <property type="entry name" value="TRNA (GUANINE-N(7)-)-METHYLTRANSFERASE NON-CATALYTIC SUBUNIT WDR4"/>
    <property type="match status" value="1"/>
</dbReference>
<dbReference type="Proteomes" id="UP000267251">
    <property type="component" value="Unassembled WGS sequence"/>
</dbReference>
<evidence type="ECO:0000256" key="3">
    <source>
        <dbReference type="ARBA" id="ARBA00022694"/>
    </source>
</evidence>
<keyword evidence="10" id="KW-1185">Reference proteome</keyword>
<name>A0A4P9Y660_9FUNG</name>
<reference evidence="10" key="1">
    <citation type="journal article" date="2018" name="Nat. Microbiol.">
        <title>Leveraging single-cell genomics to expand the fungal tree of life.</title>
        <authorList>
            <person name="Ahrendt S.R."/>
            <person name="Quandt C.A."/>
            <person name="Ciobanu D."/>
            <person name="Clum A."/>
            <person name="Salamov A."/>
            <person name="Andreopoulos B."/>
            <person name="Cheng J.F."/>
            <person name="Woyke T."/>
            <person name="Pelin A."/>
            <person name="Henrissat B."/>
            <person name="Reynolds N.K."/>
            <person name="Benny G.L."/>
            <person name="Smith M.E."/>
            <person name="James T.Y."/>
            <person name="Grigoriev I.V."/>
        </authorList>
    </citation>
    <scope>NUCLEOTIDE SEQUENCE [LARGE SCALE GENOMIC DNA]</scope>
</reference>
<dbReference type="InterPro" id="IPR024977">
    <property type="entry name" value="Apc4-like_WD40_dom"/>
</dbReference>
<dbReference type="GO" id="GO:0043527">
    <property type="term" value="C:tRNA methyltransferase complex"/>
    <property type="evidence" value="ECO:0007669"/>
    <property type="project" value="TreeGrafter"/>
</dbReference>
<dbReference type="GO" id="GO:0005829">
    <property type="term" value="C:cytosol"/>
    <property type="evidence" value="ECO:0007669"/>
    <property type="project" value="TreeGrafter"/>
</dbReference>
<evidence type="ECO:0000259" key="8">
    <source>
        <dbReference type="Pfam" id="PF12894"/>
    </source>
</evidence>
<dbReference type="InterPro" id="IPR028884">
    <property type="entry name" value="Trm82"/>
</dbReference>
<protein>
    <recommendedName>
        <fullName evidence="8">Anaphase-promoting complex subunit 4-like WD40 domain-containing protein</fullName>
    </recommendedName>
</protein>
<proteinExistence type="predicted"/>
<comment type="subcellular location">
    <subcellularLocation>
        <location evidence="1">Nucleus</location>
    </subcellularLocation>
</comment>
<feature type="domain" description="Anaphase-promoting complex subunit 4-like WD40" evidence="8">
    <location>
        <begin position="90"/>
        <end position="156"/>
    </location>
</feature>
<dbReference type="InterPro" id="IPR001680">
    <property type="entry name" value="WD40_rpt"/>
</dbReference>
<feature type="compositionally biased region" description="Polar residues" evidence="7">
    <location>
        <begin position="57"/>
        <end position="66"/>
    </location>
</feature>
<evidence type="ECO:0000256" key="5">
    <source>
        <dbReference type="ARBA" id="ARBA00023242"/>
    </source>
</evidence>
<keyword evidence="4" id="KW-0677">Repeat</keyword>
<organism evidence="9 10">
    <name type="scientific">Piptocephalis cylindrospora</name>
    <dbReference type="NCBI Taxonomy" id="1907219"/>
    <lineage>
        <taxon>Eukaryota</taxon>
        <taxon>Fungi</taxon>
        <taxon>Fungi incertae sedis</taxon>
        <taxon>Zoopagomycota</taxon>
        <taxon>Zoopagomycotina</taxon>
        <taxon>Zoopagomycetes</taxon>
        <taxon>Zoopagales</taxon>
        <taxon>Piptocephalidaceae</taxon>
        <taxon>Piptocephalis</taxon>
    </lineage>
</organism>
<dbReference type="SMART" id="SM00320">
    <property type="entry name" value="WD40"/>
    <property type="match status" value="3"/>
</dbReference>
<dbReference type="GO" id="GO:0036265">
    <property type="term" value="P:RNA (guanine-N7)-methylation"/>
    <property type="evidence" value="ECO:0007669"/>
    <property type="project" value="InterPro"/>
</dbReference>
<dbReference type="GO" id="GO:0006400">
    <property type="term" value="P:tRNA modification"/>
    <property type="evidence" value="ECO:0007669"/>
    <property type="project" value="TreeGrafter"/>
</dbReference>
<evidence type="ECO:0000256" key="4">
    <source>
        <dbReference type="ARBA" id="ARBA00022737"/>
    </source>
</evidence>
<evidence type="ECO:0000256" key="1">
    <source>
        <dbReference type="ARBA" id="ARBA00004123"/>
    </source>
</evidence>
<dbReference type="EMBL" id="KZ987826">
    <property type="protein sequence ID" value="RKP14507.1"/>
    <property type="molecule type" value="Genomic_DNA"/>
</dbReference>
<evidence type="ECO:0000313" key="10">
    <source>
        <dbReference type="Proteomes" id="UP000267251"/>
    </source>
</evidence>
<dbReference type="GO" id="GO:0005634">
    <property type="term" value="C:nucleus"/>
    <property type="evidence" value="ECO:0007669"/>
    <property type="project" value="UniProtKB-SubCell"/>
</dbReference>
<gene>
    <name evidence="9" type="ORF">BJ684DRAFT_15179</name>
</gene>
<evidence type="ECO:0000313" key="9">
    <source>
        <dbReference type="EMBL" id="RKP14507.1"/>
    </source>
</evidence>
<evidence type="ECO:0000256" key="7">
    <source>
        <dbReference type="SAM" id="MobiDB-lite"/>
    </source>
</evidence>
<feature type="repeat" description="WD" evidence="6">
    <location>
        <begin position="87"/>
        <end position="112"/>
    </location>
</feature>
<keyword evidence="3" id="KW-0819">tRNA processing</keyword>
<dbReference type="PANTHER" id="PTHR16288">
    <property type="entry name" value="WD40 REPEAT PROTEIN 4"/>
    <property type="match status" value="1"/>
</dbReference>
<dbReference type="AlphaFoldDB" id="A0A4P9Y660"/>